<dbReference type="EMBL" id="HBED01047208">
    <property type="protein sequence ID" value="CAD8325274.1"/>
    <property type="molecule type" value="Transcribed_RNA"/>
</dbReference>
<accession>A0A7R9WI50</accession>
<reference evidence="1" key="1">
    <citation type="submission" date="2021-01" db="EMBL/GenBank/DDBJ databases">
        <authorList>
            <person name="Corre E."/>
            <person name="Pelletier E."/>
            <person name="Niang G."/>
            <person name="Scheremetjew M."/>
            <person name="Finn R."/>
            <person name="Kale V."/>
            <person name="Holt S."/>
            <person name="Cochrane G."/>
            <person name="Meng A."/>
            <person name="Brown T."/>
            <person name="Cohen L."/>
        </authorList>
    </citation>
    <scope>NUCLEOTIDE SEQUENCE</scope>
    <source>
        <strain evidence="1">CCMP147</strain>
    </source>
</reference>
<gene>
    <name evidence="1" type="ORF">TDUB1175_LOCUS23694</name>
</gene>
<protein>
    <submittedName>
        <fullName evidence="1">Uncharacterized protein</fullName>
    </submittedName>
</protein>
<organism evidence="1">
    <name type="scientific">Pseudictyota dubia</name>
    <dbReference type="NCBI Taxonomy" id="2749911"/>
    <lineage>
        <taxon>Eukaryota</taxon>
        <taxon>Sar</taxon>
        <taxon>Stramenopiles</taxon>
        <taxon>Ochrophyta</taxon>
        <taxon>Bacillariophyta</taxon>
        <taxon>Mediophyceae</taxon>
        <taxon>Biddulphiophycidae</taxon>
        <taxon>Eupodiscales</taxon>
        <taxon>Odontellaceae</taxon>
        <taxon>Pseudictyota</taxon>
    </lineage>
</organism>
<proteinExistence type="predicted"/>
<sequence length="276" mass="30702">MIVARPVTHSLRLLPRKITILGAGDGDLSLVNYPCRPFTSPAMKRFALKQKKAARVSKATGAEQHNHCAIITSSPASMSFSQMSSSETAKGIPTSCKEMDDTSVFTLAALNVTDARIEVLKRHIMSVDGVSYEQAEKTFDEIAAVNRKGLLMHTIPYKLGIGASLIAAFASFPLCFHEPTVFYFNHNFVTADIPESKDLETALEVGSWAWNWMEPPLGQISFFLLCLQYARSQIQNIGIRPYTAYIKAKRAKNLAESFPKYDEQLLSAYSKSIDYY</sequence>
<name>A0A7R9WI50_9STRA</name>
<evidence type="ECO:0000313" key="1">
    <source>
        <dbReference type="EMBL" id="CAD8325274.1"/>
    </source>
</evidence>
<dbReference type="AlphaFoldDB" id="A0A7R9WI50"/>